<dbReference type="AlphaFoldDB" id="A0A922SNY6"/>
<comment type="caution">
    <text evidence="1">The sequence shown here is derived from an EMBL/GenBank/DDBJ whole genome shotgun (WGS) entry which is preliminary data.</text>
</comment>
<dbReference type="EMBL" id="JACEFF010000104">
    <property type="protein sequence ID" value="KAH9643968.1"/>
    <property type="molecule type" value="Genomic_DNA"/>
</dbReference>
<accession>A0A922SNY6</accession>
<organism evidence="1 2">
    <name type="scientific">Spodoptera exigua</name>
    <name type="common">Beet armyworm</name>
    <name type="synonym">Noctua fulgens</name>
    <dbReference type="NCBI Taxonomy" id="7107"/>
    <lineage>
        <taxon>Eukaryota</taxon>
        <taxon>Metazoa</taxon>
        <taxon>Ecdysozoa</taxon>
        <taxon>Arthropoda</taxon>
        <taxon>Hexapoda</taxon>
        <taxon>Insecta</taxon>
        <taxon>Pterygota</taxon>
        <taxon>Neoptera</taxon>
        <taxon>Endopterygota</taxon>
        <taxon>Lepidoptera</taxon>
        <taxon>Glossata</taxon>
        <taxon>Ditrysia</taxon>
        <taxon>Noctuoidea</taxon>
        <taxon>Noctuidae</taxon>
        <taxon>Amphipyrinae</taxon>
        <taxon>Spodoptera</taxon>
    </lineage>
</organism>
<evidence type="ECO:0000313" key="2">
    <source>
        <dbReference type="Proteomes" id="UP000814243"/>
    </source>
</evidence>
<proteinExistence type="predicted"/>
<dbReference type="Proteomes" id="UP000814243">
    <property type="component" value="Unassembled WGS sequence"/>
</dbReference>
<sequence>MSYTDLNFSINILVLSLLHNRMKNLRVALELNSVPINITGRNEVEVCVKNIRKSLRYYNHLLNIFERLDKQLHYLTPGVLVASIFLEMFTSILKMSSEAGIIAVTMQEVNEMKETLTTQLLRTSGKFKFVIIPPKVNHQCLRA</sequence>
<reference evidence="1" key="1">
    <citation type="journal article" date="2021" name="G3 (Bethesda)">
        <title>Genome and transcriptome analysis of the beet armyworm Spodoptera exigua reveals targets for pest control. .</title>
        <authorList>
            <person name="Simon S."/>
            <person name="Breeschoten T."/>
            <person name="Jansen H.J."/>
            <person name="Dirks R.P."/>
            <person name="Schranz M.E."/>
            <person name="Ros V.I.D."/>
        </authorList>
    </citation>
    <scope>NUCLEOTIDE SEQUENCE</scope>
    <source>
        <strain evidence="1">TB_SE_WUR_2020</strain>
    </source>
</reference>
<name>A0A922SNY6_SPOEX</name>
<protein>
    <submittedName>
        <fullName evidence="1">Uncharacterized protein</fullName>
    </submittedName>
</protein>
<gene>
    <name evidence="1" type="ORF">HF086_004229</name>
</gene>
<evidence type="ECO:0000313" key="1">
    <source>
        <dbReference type="EMBL" id="KAH9643968.1"/>
    </source>
</evidence>